<accession>A0A125QHR4</accession>
<proteinExistence type="predicted"/>
<dbReference type="AlphaFoldDB" id="A0A125QHR4"/>
<protein>
    <submittedName>
        <fullName evidence="1">Phage tail protein</fullName>
    </submittedName>
</protein>
<name>A0A125QHR4_PSEFL</name>
<dbReference type="EMBL" id="LCYA01000134">
    <property type="protein sequence ID" value="KWV85333.1"/>
    <property type="molecule type" value="Genomic_DNA"/>
</dbReference>
<evidence type="ECO:0000313" key="2">
    <source>
        <dbReference type="Proteomes" id="UP000061348"/>
    </source>
</evidence>
<dbReference type="Pfam" id="PF08813">
    <property type="entry name" value="Phage_tail_3"/>
    <property type="match status" value="1"/>
</dbReference>
<evidence type="ECO:0000313" key="1">
    <source>
        <dbReference type="EMBL" id="KWV85333.1"/>
    </source>
</evidence>
<organism evidence="1 2">
    <name type="scientific">Pseudomonas fluorescens</name>
    <dbReference type="NCBI Taxonomy" id="294"/>
    <lineage>
        <taxon>Bacteria</taxon>
        <taxon>Pseudomonadati</taxon>
        <taxon>Pseudomonadota</taxon>
        <taxon>Gammaproteobacteria</taxon>
        <taxon>Pseudomonadales</taxon>
        <taxon>Pseudomonadaceae</taxon>
        <taxon>Pseudomonas</taxon>
    </lineage>
</organism>
<dbReference type="InterPro" id="IPR014918">
    <property type="entry name" value="Phage_tail_3"/>
</dbReference>
<sequence>MSVYFPNGATLALSTGFAAAKVITSITNANPGVATALANGFANGDILLVTSGWEDINERAVRVAAAAAGAFTLEGIDTSNTSFFPDGISAGTAKKVTGWVAVNQVIGNSMSGGEQQYWTYAPLEARRDKQIPTTKNAQAFAFQLADDDSLAWYEELDKADREKEVRILRMSLPNGKTIYYAGYASFNKSPTLVRNEGAAVAFGFTINAEITAYRAPVVAGGEA</sequence>
<dbReference type="Proteomes" id="UP000061348">
    <property type="component" value="Unassembled WGS sequence"/>
</dbReference>
<reference evidence="1 2" key="1">
    <citation type="submission" date="2015-05" db="EMBL/GenBank/DDBJ databases">
        <title>A genomic and transcriptomic approach to investigate the blue pigment phenotype in Pseudomonas fluorescens.</title>
        <authorList>
            <person name="Andreani N.A."/>
            <person name="Cardazzo B."/>
        </authorList>
    </citation>
    <scope>NUCLEOTIDE SEQUENCE [LARGE SCALE GENOMIC DNA]</scope>
    <source>
        <strain evidence="1 2">Ps_22</strain>
    </source>
</reference>
<gene>
    <name evidence="1" type="ORF">PFLmoz3_05042</name>
</gene>
<comment type="caution">
    <text evidence="1">The sequence shown here is derived from an EMBL/GenBank/DDBJ whole genome shotgun (WGS) entry which is preliminary data.</text>
</comment>
<dbReference type="PATRIC" id="fig|294.194.peg.5586"/>